<dbReference type="SUPFAM" id="SSF53756">
    <property type="entry name" value="UDP-Glycosyltransferase/glycogen phosphorylase"/>
    <property type="match status" value="1"/>
</dbReference>
<accession>A0ABS3E2C9</accession>
<evidence type="ECO:0000313" key="3">
    <source>
        <dbReference type="Proteomes" id="UP000664293"/>
    </source>
</evidence>
<protein>
    <submittedName>
        <fullName evidence="2">Glycosyltransferase family 4 protein</fullName>
    </submittedName>
</protein>
<organism evidence="2 3">
    <name type="scientific">Microbulbifer salipaludis</name>
    <dbReference type="NCBI Taxonomy" id="187980"/>
    <lineage>
        <taxon>Bacteria</taxon>
        <taxon>Pseudomonadati</taxon>
        <taxon>Pseudomonadota</taxon>
        <taxon>Gammaproteobacteria</taxon>
        <taxon>Cellvibrionales</taxon>
        <taxon>Microbulbiferaceae</taxon>
        <taxon>Microbulbifer</taxon>
    </lineage>
</organism>
<sequence>MKITFAFPVPSLSGGCRVVAIYAQALAHMGHEVTIVCPLYKYGGIVNSVKRLVKGAISPRARLASSHFADLDGIRIIQLPIEKLTYPHLYPAADVLVATWWKTVEWINGFPEDRGKKCYFVQHYEMHEEQPSARVRETYRTRYPKIVIAEWLSRVMNEKYHDDGAVLVPNAVDPGEFYRPLGSEAEKYTLCSMYSESRFKGLDITMTAFLEARKTFPKAKLILFGGKPLRDGYTLPEGVEFELSPSKERLRQIYSSSRAYIFSSRSEGFGLPILEALACGCPVVATRAGCAPEYIKNGINGYLNDIDDVTGQENAINRIFQKDEMAWLHMSNEAQRAVADLNWQNSAIKFERALRSIATLNESGDVASFS</sequence>
<dbReference type="EMBL" id="JAEKJR010000001">
    <property type="protein sequence ID" value="MBN8429458.1"/>
    <property type="molecule type" value="Genomic_DNA"/>
</dbReference>
<keyword evidence="3" id="KW-1185">Reference proteome</keyword>
<comment type="caution">
    <text evidence="2">The sequence shown here is derived from an EMBL/GenBank/DDBJ whole genome shotgun (WGS) entry which is preliminary data.</text>
</comment>
<dbReference type="PROSITE" id="PS51257">
    <property type="entry name" value="PROKAR_LIPOPROTEIN"/>
    <property type="match status" value="1"/>
</dbReference>
<feature type="domain" description="Glycosyl transferase family 1" evidence="1">
    <location>
        <begin position="183"/>
        <end position="325"/>
    </location>
</feature>
<reference evidence="2 3" key="1">
    <citation type="submission" date="2020-12" db="EMBL/GenBank/DDBJ databases">
        <title>Oil enriched cultivation method for isolating marine PHA-producing bacteria.</title>
        <authorList>
            <person name="Zheng W."/>
            <person name="Yu S."/>
            <person name="Huang Y."/>
        </authorList>
    </citation>
    <scope>NUCLEOTIDE SEQUENCE [LARGE SCALE GENOMIC DNA]</scope>
    <source>
        <strain evidence="2 3">SN0-2</strain>
    </source>
</reference>
<dbReference type="Proteomes" id="UP000664293">
    <property type="component" value="Unassembled WGS sequence"/>
</dbReference>
<dbReference type="Gene3D" id="3.40.50.2000">
    <property type="entry name" value="Glycogen Phosphorylase B"/>
    <property type="match status" value="1"/>
</dbReference>
<dbReference type="PANTHER" id="PTHR12526">
    <property type="entry name" value="GLYCOSYLTRANSFERASE"/>
    <property type="match status" value="1"/>
</dbReference>
<name>A0ABS3E2C9_9GAMM</name>
<evidence type="ECO:0000259" key="1">
    <source>
        <dbReference type="Pfam" id="PF00534"/>
    </source>
</evidence>
<dbReference type="Gene3D" id="3.40.50.11090">
    <property type="match status" value="1"/>
</dbReference>
<dbReference type="PANTHER" id="PTHR12526:SF584">
    <property type="entry name" value="GLYCOSYLTRANSFERASE"/>
    <property type="match status" value="1"/>
</dbReference>
<dbReference type="RefSeq" id="WP_206998143.1">
    <property type="nucleotide sequence ID" value="NZ_JAEKJR010000001.1"/>
</dbReference>
<gene>
    <name evidence="2" type="ORF">JF535_01215</name>
</gene>
<dbReference type="Pfam" id="PF00534">
    <property type="entry name" value="Glycos_transf_1"/>
    <property type="match status" value="1"/>
</dbReference>
<dbReference type="InterPro" id="IPR001296">
    <property type="entry name" value="Glyco_trans_1"/>
</dbReference>
<dbReference type="CDD" id="cd03801">
    <property type="entry name" value="GT4_PimA-like"/>
    <property type="match status" value="1"/>
</dbReference>
<evidence type="ECO:0000313" key="2">
    <source>
        <dbReference type="EMBL" id="MBN8429458.1"/>
    </source>
</evidence>
<proteinExistence type="predicted"/>